<comment type="caution">
    <text evidence="2">The sequence shown here is derived from an EMBL/GenBank/DDBJ whole genome shotgun (WGS) entry which is preliminary data.</text>
</comment>
<sequence>FFAGKLMDGGAATLIRLISASIIICGCISWRTKFTR</sequence>
<organism evidence="2">
    <name type="scientific">Tanacetum cinerariifolium</name>
    <name type="common">Dalmatian daisy</name>
    <name type="synonym">Chrysanthemum cinerariifolium</name>
    <dbReference type="NCBI Taxonomy" id="118510"/>
    <lineage>
        <taxon>Eukaryota</taxon>
        <taxon>Viridiplantae</taxon>
        <taxon>Streptophyta</taxon>
        <taxon>Embryophyta</taxon>
        <taxon>Tracheophyta</taxon>
        <taxon>Spermatophyta</taxon>
        <taxon>Magnoliopsida</taxon>
        <taxon>eudicotyledons</taxon>
        <taxon>Gunneridae</taxon>
        <taxon>Pentapetalae</taxon>
        <taxon>asterids</taxon>
        <taxon>campanulids</taxon>
        <taxon>Asterales</taxon>
        <taxon>Asteraceae</taxon>
        <taxon>Asteroideae</taxon>
        <taxon>Anthemideae</taxon>
        <taxon>Anthemidinae</taxon>
        <taxon>Tanacetum</taxon>
    </lineage>
</organism>
<evidence type="ECO:0000256" key="1">
    <source>
        <dbReference type="SAM" id="Phobius"/>
    </source>
</evidence>
<proteinExistence type="predicted"/>
<dbReference type="EMBL" id="BKCJ011360746">
    <property type="protein sequence ID" value="GFD25444.1"/>
    <property type="molecule type" value="Genomic_DNA"/>
</dbReference>
<name>A0A699UZP6_TANCI</name>
<keyword evidence="1" id="KW-0472">Membrane</keyword>
<keyword evidence="1" id="KW-1133">Transmembrane helix</keyword>
<accession>A0A699UZP6</accession>
<gene>
    <name evidence="2" type="ORF">Tci_897413</name>
</gene>
<feature type="transmembrane region" description="Helical" evidence="1">
    <location>
        <begin position="12"/>
        <end position="30"/>
    </location>
</feature>
<keyword evidence="1" id="KW-0812">Transmembrane</keyword>
<protein>
    <submittedName>
        <fullName evidence="2">Uncharacterized protein</fullName>
    </submittedName>
</protein>
<evidence type="ECO:0000313" key="2">
    <source>
        <dbReference type="EMBL" id="GFD25444.1"/>
    </source>
</evidence>
<dbReference type="AlphaFoldDB" id="A0A699UZP6"/>
<reference evidence="2" key="1">
    <citation type="journal article" date="2019" name="Sci. Rep.">
        <title>Draft genome of Tanacetum cinerariifolium, the natural source of mosquito coil.</title>
        <authorList>
            <person name="Yamashiro T."/>
            <person name="Shiraishi A."/>
            <person name="Satake H."/>
            <person name="Nakayama K."/>
        </authorList>
    </citation>
    <scope>NUCLEOTIDE SEQUENCE</scope>
</reference>
<feature type="non-terminal residue" evidence="2">
    <location>
        <position position="1"/>
    </location>
</feature>